<organism evidence="2">
    <name type="scientific">marine metagenome</name>
    <dbReference type="NCBI Taxonomy" id="408172"/>
    <lineage>
        <taxon>unclassified sequences</taxon>
        <taxon>metagenomes</taxon>
        <taxon>ecological metagenomes</taxon>
    </lineage>
</organism>
<dbReference type="EMBL" id="UINC01081893">
    <property type="protein sequence ID" value="SVC26162.1"/>
    <property type="molecule type" value="Genomic_DNA"/>
</dbReference>
<sequence length="89" mass="10777">MDRHYLRKRHNIWWVRIGIPKKYQVIIGKTEFWKNLYTSDLAEANRKKHTEIGLMHGEIEQAKRDYEGKVDKLSKEVQISKYAEYLREA</sequence>
<reference evidence="2" key="1">
    <citation type="submission" date="2018-05" db="EMBL/GenBank/DDBJ databases">
        <authorList>
            <person name="Lanie J.A."/>
            <person name="Ng W.-L."/>
            <person name="Kazmierczak K.M."/>
            <person name="Andrzejewski T.M."/>
            <person name="Davidsen T.M."/>
            <person name="Wayne K.J."/>
            <person name="Tettelin H."/>
            <person name="Glass J.I."/>
            <person name="Rusch D."/>
            <person name="Podicherti R."/>
            <person name="Tsui H.-C.T."/>
            <person name="Winkler M.E."/>
        </authorList>
    </citation>
    <scope>NUCLEOTIDE SEQUENCE</scope>
</reference>
<evidence type="ECO:0000259" key="1">
    <source>
        <dbReference type="Pfam" id="PF20172"/>
    </source>
</evidence>
<proteinExistence type="predicted"/>
<dbReference type="AlphaFoldDB" id="A0A382KSD9"/>
<dbReference type="Pfam" id="PF20172">
    <property type="entry name" value="DUF6538"/>
    <property type="match status" value="1"/>
</dbReference>
<protein>
    <recommendedName>
        <fullName evidence="1">DUF6538 domain-containing protein</fullName>
    </recommendedName>
</protein>
<feature type="non-terminal residue" evidence="2">
    <location>
        <position position="89"/>
    </location>
</feature>
<name>A0A382KSD9_9ZZZZ</name>
<gene>
    <name evidence="2" type="ORF">METZ01_LOCUS279016</name>
</gene>
<feature type="domain" description="DUF6538" evidence="1">
    <location>
        <begin position="5"/>
        <end position="51"/>
    </location>
</feature>
<dbReference type="InterPro" id="IPR046668">
    <property type="entry name" value="DUF6538"/>
</dbReference>
<accession>A0A382KSD9</accession>
<evidence type="ECO:0000313" key="2">
    <source>
        <dbReference type="EMBL" id="SVC26162.1"/>
    </source>
</evidence>